<dbReference type="Proteomes" id="UP000814140">
    <property type="component" value="Unassembled WGS sequence"/>
</dbReference>
<dbReference type="EMBL" id="MU277254">
    <property type="protein sequence ID" value="KAI0056963.1"/>
    <property type="molecule type" value="Genomic_DNA"/>
</dbReference>
<feature type="non-terminal residue" evidence="1">
    <location>
        <position position="1"/>
    </location>
</feature>
<feature type="non-terminal residue" evidence="1">
    <location>
        <position position="84"/>
    </location>
</feature>
<evidence type="ECO:0000313" key="2">
    <source>
        <dbReference type="Proteomes" id="UP000814140"/>
    </source>
</evidence>
<sequence>RLPPEVLTRVFRFNALLEPHGIQRSISSTRQTEVGWIKVTYVCHFWRQVALGEPTLWADVDVGLGQEWTTVFLARSKAVPIRVK</sequence>
<name>A0ACB8SM60_9AGAM</name>
<evidence type="ECO:0000313" key="1">
    <source>
        <dbReference type="EMBL" id="KAI0056963.1"/>
    </source>
</evidence>
<comment type="caution">
    <text evidence="1">The sequence shown here is derived from an EMBL/GenBank/DDBJ whole genome shotgun (WGS) entry which is preliminary data.</text>
</comment>
<proteinExistence type="predicted"/>
<gene>
    <name evidence="1" type="ORF">BV25DRAFT_1789775</name>
</gene>
<protein>
    <submittedName>
        <fullName evidence="1">Uncharacterized protein</fullName>
    </submittedName>
</protein>
<reference evidence="1" key="2">
    <citation type="journal article" date="2022" name="New Phytol.">
        <title>Evolutionary transition to the ectomycorrhizal habit in the genomes of a hyperdiverse lineage of mushroom-forming fungi.</title>
        <authorList>
            <person name="Looney B."/>
            <person name="Miyauchi S."/>
            <person name="Morin E."/>
            <person name="Drula E."/>
            <person name="Courty P.E."/>
            <person name="Kohler A."/>
            <person name="Kuo A."/>
            <person name="LaButti K."/>
            <person name="Pangilinan J."/>
            <person name="Lipzen A."/>
            <person name="Riley R."/>
            <person name="Andreopoulos W."/>
            <person name="He G."/>
            <person name="Johnson J."/>
            <person name="Nolan M."/>
            <person name="Tritt A."/>
            <person name="Barry K.W."/>
            <person name="Grigoriev I.V."/>
            <person name="Nagy L.G."/>
            <person name="Hibbett D."/>
            <person name="Henrissat B."/>
            <person name="Matheny P.B."/>
            <person name="Labbe J."/>
            <person name="Martin F.M."/>
        </authorList>
    </citation>
    <scope>NUCLEOTIDE SEQUENCE</scope>
    <source>
        <strain evidence="1">HHB10654</strain>
    </source>
</reference>
<accession>A0ACB8SM60</accession>
<organism evidence="1 2">
    <name type="scientific">Artomyces pyxidatus</name>
    <dbReference type="NCBI Taxonomy" id="48021"/>
    <lineage>
        <taxon>Eukaryota</taxon>
        <taxon>Fungi</taxon>
        <taxon>Dikarya</taxon>
        <taxon>Basidiomycota</taxon>
        <taxon>Agaricomycotina</taxon>
        <taxon>Agaricomycetes</taxon>
        <taxon>Russulales</taxon>
        <taxon>Auriscalpiaceae</taxon>
        <taxon>Artomyces</taxon>
    </lineage>
</organism>
<reference evidence="1" key="1">
    <citation type="submission" date="2021-03" db="EMBL/GenBank/DDBJ databases">
        <authorList>
            <consortium name="DOE Joint Genome Institute"/>
            <person name="Ahrendt S."/>
            <person name="Looney B.P."/>
            <person name="Miyauchi S."/>
            <person name="Morin E."/>
            <person name="Drula E."/>
            <person name="Courty P.E."/>
            <person name="Chicoki N."/>
            <person name="Fauchery L."/>
            <person name="Kohler A."/>
            <person name="Kuo A."/>
            <person name="Labutti K."/>
            <person name="Pangilinan J."/>
            <person name="Lipzen A."/>
            <person name="Riley R."/>
            <person name="Andreopoulos W."/>
            <person name="He G."/>
            <person name="Johnson J."/>
            <person name="Barry K.W."/>
            <person name="Grigoriev I.V."/>
            <person name="Nagy L."/>
            <person name="Hibbett D."/>
            <person name="Henrissat B."/>
            <person name="Matheny P.B."/>
            <person name="Labbe J."/>
            <person name="Martin F."/>
        </authorList>
    </citation>
    <scope>NUCLEOTIDE SEQUENCE</scope>
    <source>
        <strain evidence="1">HHB10654</strain>
    </source>
</reference>
<keyword evidence="2" id="KW-1185">Reference proteome</keyword>